<organism evidence="13 14">
    <name type="scientific">Salmo salar</name>
    <name type="common">Atlantic salmon</name>
    <dbReference type="NCBI Taxonomy" id="8030"/>
    <lineage>
        <taxon>Eukaryota</taxon>
        <taxon>Metazoa</taxon>
        <taxon>Chordata</taxon>
        <taxon>Craniata</taxon>
        <taxon>Vertebrata</taxon>
        <taxon>Euteleostomi</taxon>
        <taxon>Actinopterygii</taxon>
        <taxon>Neopterygii</taxon>
        <taxon>Teleostei</taxon>
        <taxon>Protacanthopterygii</taxon>
        <taxon>Salmoniformes</taxon>
        <taxon>Salmonidae</taxon>
        <taxon>Salmoninae</taxon>
        <taxon>Salmo</taxon>
    </lineage>
</organism>
<evidence type="ECO:0000256" key="2">
    <source>
        <dbReference type="ARBA" id="ARBA00022525"/>
    </source>
</evidence>
<dbReference type="AlphaFoldDB" id="A0A1S3NLM1"/>
<dbReference type="RefSeq" id="XP_014016317.1">
    <property type="nucleotide sequence ID" value="XM_014160842.2"/>
</dbReference>
<accession>A0A1S3NLM1</accession>
<evidence type="ECO:0000313" key="14">
    <source>
        <dbReference type="RefSeq" id="XP_014016317.1"/>
    </source>
</evidence>
<gene>
    <name evidence="14" type="primary">LOC100196865</name>
</gene>
<feature type="coiled-coil region" evidence="10">
    <location>
        <begin position="66"/>
        <end position="114"/>
    </location>
</feature>
<evidence type="ECO:0000256" key="11">
    <source>
        <dbReference type="SAM" id="SignalP"/>
    </source>
</evidence>
<feature type="chain" id="PRO_5010313829" evidence="11">
    <location>
        <begin position="26"/>
        <end position="458"/>
    </location>
</feature>
<keyword evidence="13" id="KW-1185">Reference proteome</keyword>
<keyword evidence="4" id="KW-0770">Synapse</keyword>
<dbReference type="InterPro" id="IPR003112">
    <property type="entry name" value="Olfac-like_dom"/>
</dbReference>
<keyword evidence="2" id="KW-0964">Secreted</keyword>
<dbReference type="InterPro" id="IPR050605">
    <property type="entry name" value="Olfactomedin-like_domain"/>
</dbReference>
<dbReference type="PANTHER" id="PTHR23192">
    <property type="entry name" value="OLFACTOMEDIN-RELATED"/>
    <property type="match status" value="1"/>
</dbReference>
<name>A0A1S3NLM1_SALSA</name>
<evidence type="ECO:0000256" key="9">
    <source>
        <dbReference type="PROSITE-ProRule" id="PRU00446"/>
    </source>
</evidence>
<dbReference type="GeneID" id="100196865"/>
<reference evidence="14" key="1">
    <citation type="submission" date="2025-08" db="UniProtKB">
        <authorList>
            <consortium name="RefSeq"/>
        </authorList>
    </citation>
    <scope>IDENTIFICATION</scope>
</reference>
<feature type="domain" description="Olfactomedin-like" evidence="12">
    <location>
        <begin position="198"/>
        <end position="450"/>
    </location>
</feature>
<dbReference type="SUPFAM" id="SSF69304">
    <property type="entry name" value="Tricorn protease N-terminal domain"/>
    <property type="match status" value="1"/>
</dbReference>
<dbReference type="PROSITE" id="PS51132">
    <property type="entry name" value="OLF"/>
    <property type="match status" value="1"/>
</dbReference>
<dbReference type="SMART" id="SM00284">
    <property type="entry name" value="OLF"/>
    <property type="match status" value="1"/>
</dbReference>
<evidence type="ECO:0000256" key="7">
    <source>
        <dbReference type="ARBA" id="ARBA00023180"/>
    </source>
</evidence>
<evidence type="ECO:0000313" key="13">
    <source>
        <dbReference type="Proteomes" id="UP001652741"/>
    </source>
</evidence>
<dbReference type="Proteomes" id="UP001652741">
    <property type="component" value="Chromosome ssa20"/>
</dbReference>
<dbReference type="Bgee" id="ENSSSAG00000039458">
    <property type="expression patterns" value="Expressed in brain and 20 other cell types or tissues"/>
</dbReference>
<evidence type="ECO:0000256" key="6">
    <source>
        <dbReference type="ARBA" id="ARBA00023157"/>
    </source>
</evidence>
<dbReference type="GO" id="GO:0007165">
    <property type="term" value="P:signal transduction"/>
    <property type="evidence" value="ECO:0007669"/>
    <property type="project" value="TreeGrafter"/>
</dbReference>
<evidence type="ECO:0000256" key="8">
    <source>
        <dbReference type="ARBA" id="ARBA00034103"/>
    </source>
</evidence>
<keyword evidence="5 10" id="KW-0175">Coiled coil</keyword>
<dbReference type="GO" id="GO:0045202">
    <property type="term" value="C:synapse"/>
    <property type="evidence" value="ECO:0007669"/>
    <property type="project" value="UniProtKB-SubCell"/>
</dbReference>
<evidence type="ECO:0000256" key="1">
    <source>
        <dbReference type="ARBA" id="ARBA00004613"/>
    </source>
</evidence>
<dbReference type="Pfam" id="PF02191">
    <property type="entry name" value="OLF"/>
    <property type="match status" value="1"/>
</dbReference>
<comment type="subcellular location">
    <subcellularLocation>
        <location evidence="1">Secreted</location>
    </subcellularLocation>
    <subcellularLocation>
        <location evidence="8">Synapse</location>
    </subcellularLocation>
</comment>
<evidence type="ECO:0000256" key="3">
    <source>
        <dbReference type="ARBA" id="ARBA00022729"/>
    </source>
</evidence>
<feature type="coiled-coil region" evidence="10">
    <location>
        <begin position="150"/>
        <end position="196"/>
    </location>
</feature>
<dbReference type="GO" id="GO:0005615">
    <property type="term" value="C:extracellular space"/>
    <property type="evidence" value="ECO:0007669"/>
    <property type="project" value="TreeGrafter"/>
</dbReference>
<keyword evidence="3 11" id="KW-0732">Signal</keyword>
<sequence>MQPTSKLLSLTLLVLMGTELTQVLPANPEESWQVYSSAQDTEGRCVCTVVAPQQTMCSRDARTKQLRQLLEKVQNMTQSIQVLDQRTQRDLQYVERMEVQLKGLETKFKQVEENHKQNIARQYKAIKAKMEELRPLIPVLEEYKADAKLVLQFKEEIQNLTSVLNELQEEIGTYDYEELQNRVSNLEERLRACMQKLACGKLTGISDPITIKTSGSRFGSWMTDPLAPEDDTRVWYMDGYHNNRFVREYMSIYDFMNSDNFTSHRLPHPWSGTGQVVYNGSIYFNKFQSHTIIKFDFKTSVISKSRQLDYAGYNNMYHYSWGGHSDIDLMVDEGGLWAVYATNQNAGNIVISKLNPNTLQIVKSWTTNHPKRSAGEAFMICGTLYVTNGYSGGTKVYYAFSTNSSTYEYIDIPFQNKYSHISMLDYNPKDRALYAWNNGHQVLYNVTLFHVIRSEQEQ</sequence>
<feature type="signal peptide" evidence="11">
    <location>
        <begin position="1"/>
        <end position="25"/>
    </location>
</feature>
<feature type="disulfide bond" evidence="9">
    <location>
        <begin position="199"/>
        <end position="381"/>
    </location>
</feature>
<dbReference type="Pfam" id="PF12308">
    <property type="entry name" value="Noelin-1"/>
    <property type="match status" value="1"/>
</dbReference>
<dbReference type="InterPro" id="IPR022082">
    <property type="entry name" value="Noelin_dom"/>
</dbReference>
<evidence type="ECO:0000259" key="12">
    <source>
        <dbReference type="PROSITE" id="PS51132"/>
    </source>
</evidence>
<keyword evidence="6 9" id="KW-1015">Disulfide bond</keyword>
<keyword evidence="7" id="KW-0325">Glycoprotein</keyword>
<evidence type="ECO:0000256" key="10">
    <source>
        <dbReference type="SAM" id="Coils"/>
    </source>
</evidence>
<proteinExistence type="predicted"/>
<protein>
    <submittedName>
        <fullName evidence="14">Noelin isoform X2</fullName>
    </submittedName>
</protein>
<evidence type="ECO:0000256" key="5">
    <source>
        <dbReference type="ARBA" id="ARBA00023054"/>
    </source>
</evidence>
<evidence type="ECO:0000256" key="4">
    <source>
        <dbReference type="ARBA" id="ARBA00023018"/>
    </source>
</evidence>
<dbReference type="PANTHER" id="PTHR23192:SF34">
    <property type="entry name" value="NOELIN"/>
    <property type="match status" value="1"/>
</dbReference>